<feature type="compositionally biased region" description="Polar residues" evidence="8">
    <location>
        <begin position="463"/>
        <end position="472"/>
    </location>
</feature>
<dbReference type="InterPro" id="IPR045495">
    <property type="entry name" value="PI4K_N"/>
</dbReference>
<dbReference type="FunFam" id="1.25.40.70:FF:000011">
    <property type="entry name" value="Phosphatidylinositol 4-kinase alpha"/>
    <property type="match status" value="1"/>
</dbReference>
<name>A0A9N9A7A3_9GLOM</name>
<dbReference type="GO" id="GO:0046854">
    <property type="term" value="P:phosphatidylinositol phosphate biosynthetic process"/>
    <property type="evidence" value="ECO:0007669"/>
    <property type="project" value="InterPro"/>
</dbReference>
<dbReference type="InterPro" id="IPR042236">
    <property type="entry name" value="PI3K_accessory_sf"/>
</dbReference>
<accession>A0A9N9A7A3</accession>
<dbReference type="EMBL" id="CAJVPQ010000922">
    <property type="protein sequence ID" value="CAG8519572.1"/>
    <property type="molecule type" value="Genomic_DNA"/>
</dbReference>
<reference evidence="11" key="1">
    <citation type="submission" date="2021-06" db="EMBL/GenBank/DDBJ databases">
        <authorList>
            <person name="Kallberg Y."/>
            <person name="Tangrot J."/>
            <person name="Rosling A."/>
        </authorList>
    </citation>
    <scope>NUCLEOTIDE SEQUENCE</scope>
    <source>
        <strain evidence="11">UK204</strain>
    </source>
</reference>
<dbReference type="Pfam" id="PF00454">
    <property type="entry name" value="PI3_PI4_kinase"/>
    <property type="match status" value="1"/>
</dbReference>
<evidence type="ECO:0000313" key="11">
    <source>
        <dbReference type="EMBL" id="CAG8519572.1"/>
    </source>
</evidence>
<evidence type="ECO:0000259" key="9">
    <source>
        <dbReference type="PROSITE" id="PS50290"/>
    </source>
</evidence>
<dbReference type="CDD" id="cd05167">
    <property type="entry name" value="PI4Kc_III_alpha"/>
    <property type="match status" value="1"/>
</dbReference>
<evidence type="ECO:0000313" key="12">
    <source>
        <dbReference type="Proteomes" id="UP000789570"/>
    </source>
</evidence>
<dbReference type="InterPro" id="IPR015433">
    <property type="entry name" value="PI3/4_kinase"/>
</dbReference>
<dbReference type="InterPro" id="IPR036940">
    <property type="entry name" value="PI3/4_kinase_cat_sf"/>
</dbReference>
<proteinExistence type="inferred from homology"/>
<dbReference type="EC" id="2.7.1.67" evidence="3"/>
<protein>
    <recommendedName>
        <fullName evidence="3">1-phosphatidylinositol 4-kinase</fullName>
        <ecNumber evidence="3">2.7.1.67</ecNumber>
    </recommendedName>
</protein>
<evidence type="ECO:0000256" key="5">
    <source>
        <dbReference type="ARBA" id="ARBA00022741"/>
    </source>
</evidence>
<sequence length="1922" mass="219343">MDSLEFDLHGLIMEQLVDILSIDPDTTKEEVSRLLKRCPELPNDDNISEEGNHNIILMTKTLKQNISALASLTAKTKCEAYADEILPILLNYLRYIPIFSFEPDLTWKGELISELLKIAIKFGHKRDIIVKDICAFLGNLEKKLTCGNVEYICTVILPLLNGFFRAIQSSHISWNCNDFEFVALQTQLLVSNDCLQEVGQIIETVLQSSEPRYYYAKKFLMRYQYKGSPLSSNGIIFGITIMMRNILARVIIVSNNKDDSVTSMTFKEIWDALVKCKANIPIPVTDYVRKTLRKTYVMSLQYFAELTKLSNNLVAQGNDYPSSLYVREIMAASLDLAAIASVYLHEVDDELINKLTASLFTVPQTPDVKVQTSALDAITLLALNFSWANLKMIQTFRKFLITPSTIFELAVAVEKNISILDYAIIRLAYCLKAVNHETSKSVIYKLLAILPSDRPDRSSSSLTPNSTLAPDQMSIHSSVSGISRNEEQRQQMYENIVCTVTGVVCILKDDNITELIVYMLSQRLRNHTPALDTLILEKFVDIALISSEKVFSEIVQKFSDISRQSLSPENKIVTTAVLKCQLDLASRLNSRPEFYGLYLLKILSLFVEKGVVIQQTVEKNGKFQITSLAGEIGILLPVLKTLLSHDDFTDHINSSEELVPLFRDLWFHCILYGFVSEETWIPEWRESLVVIAQKTPPLVQETINYLESDLEFKSVLRKGNSDQDLVNVRSSLSSFLPNRAYEIKYLSFAEITFLLSVYHIEIMRSQMGQCSFILRYFVNQGVSAGKLVGCMEEIGNQVMEVFIRVCSNRAIAHTIDENLRAHVRNLMIATCHRLSKVSQLSIKDLDNLMTAFPSLLCDKKLLFLLLELIELLWQSCEAEYLNEYSPTYTYISPKVEVSLDLPDDYNYRREILSRLCENSKKWLTAAMTRVPSEIRGLLENYLAEFDPYLSDHSAHMGRSIAIEIGKTFSNADPNSVIFPRVPNTAVDNVSEFIKDYSARRHFYGQVTGKNHWQNSLNCGDEKQELSFGKFSDQNQEVKASLALLEKKVHEVPQVSMKELNDTLYLAAGVLISSPKPDEDILHYVVWVPIYTFTPESLKLATSIWNWIINERPTVEKRIMAEIANGWVWTVRQRKGLFSTALNVKDPFVNKMQYAPSDKATRDKNYKLAKFLFGPHLIWLQFISGRYQAFRYRCTQLVQLCFRLFQVTLDASVSISNHSLSREGRLQILICALKILQSNRMEASIEHKFRTKIFDSAFSWFSLPPKWAYGGNKRAMITEYKLLIDVYKLVENDKVELAEVLSTTPKKYSQFSLSNTTSIAMTDKIREEIINKTTRSKKLLLLFLESEISNLATWSNPLNTPDLIKDNFVPVIESRLTEDGWKNNVRHAWSISPQLAVQMSSRFKNSFVQNELHRVLANNANEAVWVAEALPLLLGDKLNQNVLSQLKYLLYWAPVPPITAVTYFSSTYDNNPLILQYAMRALEYHDVDIVFFYIPQIVQALRYDTLGYVERFIMGAAKISQLFAHQIIWNMKANMFKDDESTIADSLKPTLDRIIDNIVESLSGEDKTFYEREFTFFENVTSISGKLKPYIKKTKSEKKQKIDEEMAKIKVDVGVYLPSNPEGKVIGIDYKSGRPLQSHAKAPFMATFKIQKTLQDSEVIQEKLIRSAIFKVGDDCRQDVLALQLIAIFKNIFTSIGLDLYLFPYRVVATSPGSGVIDVIPNSMSRDQMGREKVNSLYDYFVTKYGGVDSIAFQKARNCFIQSVAAYSVVSYLLQIKDRHNGNIMLDEEGHIIHIDFGFILDIAPGGITFESSPFKLTTEMIQVMGGRSDVQQFKWFSELCIKAYLASRPYAEQIVQCVALMLGSGLPCFKGDTLRRLRDRFQLERTERRAASFMIEKINQSFENKRTVWYDSFQKATNGIPH</sequence>
<comment type="similarity">
    <text evidence="2">Belongs to the PI3/PI4-kinase family. Type III PI4K subfamily.</text>
</comment>
<dbReference type="PROSITE" id="PS00916">
    <property type="entry name" value="PI3_4_KINASE_2"/>
    <property type="match status" value="1"/>
</dbReference>
<evidence type="ECO:0000256" key="7">
    <source>
        <dbReference type="ARBA" id="ARBA00022840"/>
    </source>
</evidence>
<dbReference type="Gene3D" id="1.25.40.70">
    <property type="entry name" value="Phosphatidylinositol 3-kinase, accessory domain (PIK)"/>
    <property type="match status" value="1"/>
</dbReference>
<dbReference type="GO" id="GO:0048015">
    <property type="term" value="P:phosphatidylinositol-mediated signaling"/>
    <property type="evidence" value="ECO:0007669"/>
    <property type="project" value="TreeGrafter"/>
</dbReference>
<feature type="region of interest" description="Disordered" evidence="8">
    <location>
        <begin position="453"/>
        <end position="472"/>
    </location>
</feature>
<dbReference type="Pfam" id="PF00613">
    <property type="entry name" value="PI3Ka"/>
    <property type="match status" value="1"/>
</dbReference>
<dbReference type="PROSITE" id="PS50290">
    <property type="entry name" value="PI3_4_KINASE_3"/>
    <property type="match status" value="1"/>
</dbReference>
<dbReference type="FunFam" id="1.10.1070.11:FF:000012">
    <property type="entry name" value="Phosphatidylinositol 4-kinase alpha 1"/>
    <property type="match status" value="1"/>
</dbReference>
<dbReference type="PROSITE" id="PS51545">
    <property type="entry name" value="PIK_HELICAL"/>
    <property type="match status" value="1"/>
</dbReference>
<dbReference type="InterPro" id="IPR000403">
    <property type="entry name" value="PI3/4_kinase_cat_dom"/>
</dbReference>
<keyword evidence="12" id="KW-1185">Reference proteome</keyword>
<dbReference type="SUPFAM" id="SSF48371">
    <property type="entry name" value="ARM repeat"/>
    <property type="match status" value="2"/>
</dbReference>
<evidence type="ECO:0000256" key="8">
    <source>
        <dbReference type="SAM" id="MobiDB-lite"/>
    </source>
</evidence>
<evidence type="ECO:0000256" key="1">
    <source>
        <dbReference type="ARBA" id="ARBA00001686"/>
    </source>
</evidence>
<dbReference type="Gene3D" id="1.10.1070.11">
    <property type="entry name" value="Phosphatidylinositol 3-/4-kinase, catalytic domain"/>
    <property type="match status" value="1"/>
</dbReference>
<keyword evidence="7" id="KW-0067">ATP-binding</keyword>
<keyword evidence="4" id="KW-0808">Transferase</keyword>
<dbReference type="InterPro" id="IPR016024">
    <property type="entry name" value="ARM-type_fold"/>
</dbReference>
<dbReference type="SMART" id="SM00145">
    <property type="entry name" value="PI3Ka"/>
    <property type="match status" value="1"/>
</dbReference>
<evidence type="ECO:0000256" key="6">
    <source>
        <dbReference type="ARBA" id="ARBA00022777"/>
    </source>
</evidence>
<dbReference type="FunFam" id="3.30.1010.10:FF:000014">
    <property type="entry name" value="Phosphatidylinositol 4-kinase STT4"/>
    <property type="match status" value="1"/>
</dbReference>
<dbReference type="Proteomes" id="UP000789570">
    <property type="component" value="Unassembled WGS sequence"/>
</dbReference>
<dbReference type="InterPro" id="IPR018936">
    <property type="entry name" value="PI3/4_kinase_CS"/>
</dbReference>
<evidence type="ECO:0000256" key="4">
    <source>
        <dbReference type="ARBA" id="ARBA00022679"/>
    </source>
</evidence>
<evidence type="ECO:0000259" key="10">
    <source>
        <dbReference type="PROSITE" id="PS51545"/>
    </source>
</evidence>
<dbReference type="GO" id="GO:0005886">
    <property type="term" value="C:plasma membrane"/>
    <property type="evidence" value="ECO:0007669"/>
    <property type="project" value="TreeGrafter"/>
</dbReference>
<organism evidence="11 12">
    <name type="scientific">Funneliformis caledonium</name>
    <dbReference type="NCBI Taxonomy" id="1117310"/>
    <lineage>
        <taxon>Eukaryota</taxon>
        <taxon>Fungi</taxon>
        <taxon>Fungi incertae sedis</taxon>
        <taxon>Mucoromycota</taxon>
        <taxon>Glomeromycotina</taxon>
        <taxon>Glomeromycetes</taxon>
        <taxon>Glomerales</taxon>
        <taxon>Glomeraceae</taxon>
        <taxon>Funneliformis</taxon>
    </lineage>
</organism>
<dbReference type="SMART" id="SM00146">
    <property type="entry name" value="PI3Kc"/>
    <property type="match status" value="1"/>
</dbReference>
<evidence type="ECO:0000256" key="3">
    <source>
        <dbReference type="ARBA" id="ARBA00012169"/>
    </source>
</evidence>
<dbReference type="InterPro" id="IPR001263">
    <property type="entry name" value="PI3K_accessory_dom"/>
</dbReference>
<dbReference type="GO" id="GO:0004430">
    <property type="term" value="F:1-phosphatidylinositol 4-kinase activity"/>
    <property type="evidence" value="ECO:0007669"/>
    <property type="project" value="UniProtKB-EC"/>
</dbReference>
<dbReference type="GO" id="GO:0005737">
    <property type="term" value="C:cytoplasm"/>
    <property type="evidence" value="ECO:0007669"/>
    <property type="project" value="TreeGrafter"/>
</dbReference>
<comment type="catalytic activity">
    <reaction evidence="1">
        <text>a 1,2-diacyl-sn-glycero-3-phospho-(1D-myo-inositol) + ATP = a 1,2-diacyl-sn-glycero-3-phospho-(1D-myo-inositol 4-phosphate) + ADP + H(+)</text>
        <dbReference type="Rhea" id="RHEA:19877"/>
        <dbReference type="ChEBI" id="CHEBI:15378"/>
        <dbReference type="ChEBI" id="CHEBI:30616"/>
        <dbReference type="ChEBI" id="CHEBI:57880"/>
        <dbReference type="ChEBI" id="CHEBI:58178"/>
        <dbReference type="ChEBI" id="CHEBI:456216"/>
        <dbReference type="EC" id="2.7.1.67"/>
    </reaction>
</comment>
<keyword evidence="6" id="KW-0418">Kinase</keyword>
<evidence type="ECO:0000256" key="2">
    <source>
        <dbReference type="ARBA" id="ARBA00006209"/>
    </source>
</evidence>
<feature type="domain" description="PI3K/PI4K catalytic" evidence="9">
    <location>
        <begin position="1643"/>
        <end position="1906"/>
    </location>
</feature>
<dbReference type="OrthoDB" id="10264149at2759"/>
<dbReference type="PANTHER" id="PTHR10048">
    <property type="entry name" value="PHOSPHATIDYLINOSITOL KINASE"/>
    <property type="match status" value="1"/>
</dbReference>
<gene>
    <name evidence="11" type="ORF">FCALED_LOCUS4627</name>
</gene>
<dbReference type="PANTHER" id="PTHR10048:SF15">
    <property type="entry name" value="PHOSPHATIDYLINOSITOL 4-KINASE ALPHA"/>
    <property type="match status" value="1"/>
</dbReference>
<dbReference type="SUPFAM" id="SSF56112">
    <property type="entry name" value="Protein kinase-like (PK-like)"/>
    <property type="match status" value="1"/>
</dbReference>
<dbReference type="PROSITE" id="PS00915">
    <property type="entry name" value="PI3_4_KINASE_1"/>
    <property type="match status" value="1"/>
</dbReference>
<feature type="domain" description="PIK helical" evidence="10">
    <location>
        <begin position="1380"/>
        <end position="1556"/>
    </location>
</feature>
<keyword evidence="5" id="KW-0547">Nucleotide-binding</keyword>
<dbReference type="Gene3D" id="3.30.1010.10">
    <property type="entry name" value="Phosphatidylinositol 3-kinase Catalytic Subunit, Chain A, domain 4"/>
    <property type="match status" value="1"/>
</dbReference>
<dbReference type="GO" id="GO:0005524">
    <property type="term" value="F:ATP binding"/>
    <property type="evidence" value="ECO:0007669"/>
    <property type="project" value="UniProtKB-KW"/>
</dbReference>
<comment type="caution">
    <text evidence="11">The sequence shown here is derived from an EMBL/GenBank/DDBJ whole genome shotgun (WGS) entry which is preliminary data.</text>
</comment>
<dbReference type="InterPro" id="IPR011009">
    <property type="entry name" value="Kinase-like_dom_sf"/>
</dbReference>
<dbReference type="Pfam" id="PF19274">
    <property type="entry name" value="PI4K_N"/>
    <property type="match status" value="2"/>
</dbReference>